<dbReference type="OrthoDB" id="10462340at2759"/>
<organism evidence="2 3">
    <name type="scientific">Trema orientale</name>
    <name type="common">Charcoal tree</name>
    <name type="synonym">Celtis orientalis</name>
    <dbReference type="NCBI Taxonomy" id="63057"/>
    <lineage>
        <taxon>Eukaryota</taxon>
        <taxon>Viridiplantae</taxon>
        <taxon>Streptophyta</taxon>
        <taxon>Embryophyta</taxon>
        <taxon>Tracheophyta</taxon>
        <taxon>Spermatophyta</taxon>
        <taxon>Magnoliopsida</taxon>
        <taxon>eudicotyledons</taxon>
        <taxon>Gunneridae</taxon>
        <taxon>Pentapetalae</taxon>
        <taxon>rosids</taxon>
        <taxon>fabids</taxon>
        <taxon>Rosales</taxon>
        <taxon>Cannabaceae</taxon>
        <taxon>Trema</taxon>
    </lineage>
</organism>
<gene>
    <name evidence="2" type="ORF">TorRG33x02_315140</name>
</gene>
<evidence type="ECO:0000313" key="2">
    <source>
        <dbReference type="EMBL" id="PON50280.1"/>
    </source>
</evidence>
<protein>
    <submittedName>
        <fullName evidence="2">Uncharacterized protein</fullName>
    </submittedName>
</protein>
<accession>A0A2P5BNE1</accession>
<sequence length="150" mass="16846">MAISVCNKKKDEDDKPRDHTRSRPRTKPFYVPVQKPKPFTSVTKKRKEKEYAPTSSGPSNWAALVDKDEAHQDISNDNIHVNISADRNNFVDFDKDLPLHSGSEHNDIDNDDAGHDDNHDKNDSGSDDNDNDNTHEVVNGVGISLLIMLL</sequence>
<feature type="compositionally biased region" description="Basic and acidic residues" evidence="1">
    <location>
        <begin position="92"/>
        <end position="124"/>
    </location>
</feature>
<dbReference type="EMBL" id="JXTC01000488">
    <property type="protein sequence ID" value="PON50280.1"/>
    <property type="molecule type" value="Genomic_DNA"/>
</dbReference>
<reference evidence="3" key="1">
    <citation type="submission" date="2016-06" db="EMBL/GenBank/DDBJ databases">
        <title>Parallel loss of symbiosis genes in relatives of nitrogen-fixing non-legume Parasponia.</title>
        <authorList>
            <person name="Van Velzen R."/>
            <person name="Holmer R."/>
            <person name="Bu F."/>
            <person name="Rutten L."/>
            <person name="Van Zeijl A."/>
            <person name="Liu W."/>
            <person name="Santuari L."/>
            <person name="Cao Q."/>
            <person name="Sharma T."/>
            <person name="Shen D."/>
            <person name="Roswanjaya Y."/>
            <person name="Wardhani T."/>
            <person name="Kalhor M.S."/>
            <person name="Jansen J."/>
            <person name="Van den Hoogen J."/>
            <person name="Gungor B."/>
            <person name="Hartog M."/>
            <person name="Hontelez J."/>
            <person name="Verver J."/>
            <person name="Yang W.-C."/>
            <person name="Schijlen E."/>
            <person name="Repin R."/>
            <person name="Schilthuizen M."/>
            <person name="Schranz E."/>
            <person name="Heidstra R."/>
            <person name="Miyata K."/>
            <person name="Fedorova E."/>
            <person name="Kohlen W."/>
            <person name="Bisseling T."/>
            <person name="Smit S."/>
            <person name="Geurts R."/>
        </authorList>
    </citation>
    <scope>NUCLEOTIDE SEQUENCE [LARGE SCALE GENOMIC DNA]</scope>
    <source>
        <strain evidence="3">cv. RG33-2</strain>
    </source>
</reference>
<evidence type="ECO:0000313" key="3">
    <source>
        <dbReference type="Proteomes" id="UP000237000"/>
    </source>
</evidence>
<comment type="caution">
    <text evidence="2">The sequence shown here is derived from an EMBL/GenBank/DDBJ whole genome shotgun (WGS) entry which is preliminary data.</text>
</comment>
<dbReference type="InParanoid" id="A0A2P5BNE1"/>
<feature type="region of interest" description="Disordered" evidence="1">
    <location>
        <begin position="92"/>
        <end position="136"/>
    </location>
</feature>
<feature type="compositionally biased region" description="Basic and acidic residues" evidence="1">
    <location>
        <begin position="8"/>
        <end position="21"/>
    </location>
</feature>
<dbReference type="Proteomes" id="UP000237000">
    <property type="component" value="Unassembled WGS sequence"/>
</dbReference>
<evidence type="ECO:0000256" key="1">
    <source>
        <dbReference type="SAM" id="MobiDB-lite"/>
    </source>
</evidence>
<feature type="region of interest" description="Disordered" evidence="1">
    <location>
        <begin position="1"/>
        <end position="62"/>
    </location>
</feature>
<keyword evidence="3" id="KW-1185">Reference proteome</keyword>
<proteinExistence type="predicted"/>
<dbReference type="AlphaFoldDB" id="A0A2P5BNE1"/>
<name>A0A2P5BNE1_TREOI</name>